<name>A0A1N7JBH9_9CORY</name>
<dbReference type="AlphaFoldDB" id="A0A1N7JBH9"/>
<evidence type="ECO:0000313" key="4">
    <source>
        <dbReference type="EMBL" id="SIS46678.1"/>
    </source>
</evidence>
<keyword evidence="5" id="KW-1185">Reference proteome</keyword>
<dbReference type="SUPFAM" id="SSF143120">
    <property type="entry name" value="YefM-like"/>
    <property type="match status" value="1"/>
</dbReference>
<dbReference type="Proteomes" id="UP000186292">
    <property type="component" value="Unassembled WGS sequence"/>
</dbReference>
<feature type="region of interest" description="Disordered" evidence="3">
    <location>
        <begin position="1"/>
        <end position="45"/>
    </location>
</feature>
<dbReference type="RefSeq" id="WP_143313867.1">
    <property type="nucleotide sequence ID" value="NZ_CP046976.1"/>
</dbReference>
<evidence type="ECO:0000256" key="2">
    <source>
        <dbReference type="RuleBase" id="RU362080"/>
    </source>
</evidence>
<comment type="function">
    <text evidence="2">Antitoxin component of a type II toxin-antitoxin (TA) system.</text>
</comment>
<evidence type="ECO:0000256" key="3">
    <source>
        <dbReference type="SAM" id="MobiDB-lite"/>
    </source>
</evidence>
<proteinExistence type="inferred from homology"/>
<sequence length="114" mass="12708">MSTAPVPNSSDPSEPTPHTPTTDGPSSPSEPRTIPQRELRNDSSRILREVEQGAEFIITNRGRPVARLTGLRGPYRSRLTYTPPSKPQIFNTENMIKLDISTAELLDGLREKRL</sequence>
<dbReference type="NCBIfam" id="TIGR01552">
    <property type="entry name" value="phd_fam"/>
    <property type="match status" value="1"/>
</dbReference>
<dbReference type="STRING" id="1161099.SAMN05444817_105126"/>
<feature type="compositionally biased region" description="Polar residues" evidence="3">
    <location>
        <begin position="19"/>
        <end position="30"/>
    </location>
</feature>
<accession>A0A1N7JBH9</accession>
<dbReference type="Pfam" id="PF02604">
    <property type="entry name" value="PhdYeFM_antitox"/>
    <property type="match status" value="1"/>
</dbReference>
<feature type="compositionally biased region" description="Polar residues" evidence="3">
    <location>
        <begin position="1"/>
        <end position="13"/>
    </location>
</feature>
<dbReference type="InterPro" id="IPR006442">
    <property type="entry name" value="Antitoxin_Phd/YefM"/>
</dbReference>
<reference evidence="5" key="1">
    <citation type="submission" date="2017-01" db="EMBL/GenBank/DDBJ databases">
        <authorList>
            <person name="Varghese N."/>
            <person name="Submissions S."/>
        </authorList>
    </citation>
    <scope>NUCLEOTIDE SEQUENCE [LARGE SCALE GENOMIC DNA]</scope>
    <source>
        <strain evidence="5">DSM 44531</strain>
    </source>
</reference>
<evidence type="ECO:0000313" key="5">
    <source>
        <dbReference type="Proteomes" id="UP000186292"/>
    </source>
</evidence>
<dbReference type="EMBL" id="FTOF01000005">
    <property type="protein sequence ID" value="SIS46678.1"/>
    <property type="molecule type" value="Genomic_DNA"/>
</dbReference>
<gene>
    <name evidence="4" type="ORF">SAMN05444817_105126</name>
</gene>
<feature type="compositionally biased region" description="Basic and acidic residues" evidence="3">
    <location>
        <begin position="35"/>
        <end position="45"/>
    </location>
</feature>
<comment type="similarity">
    <text evidence="1 2">Belongs to the phD/YefM antitoxin family.</text>
</comment>
<dbReference type="InterPro" id="IPR036165">
    <property type="entry name" value="YefM-like_sf"/>
</dbReference>
<dbReference type="Gene3D" id="3.40.1620.10">
    <property type="entry name" value="YefM-like domain"/>
    <property type="match status" value="1"/>
</dbReference>
<protein>
    <recommendedName>
        <fullName evidence="2">Antitoxin</fullName>
    </recommendedName>
</protein>
<evidence type="ECO:0000256" key="1">
    <source>
        <dbReference type="ARBA" id="ARBA00009981"/>
    </source>
</evidence>
<dbReference type="OrthoDB" id="33091at2"/>
<organism evidence="4 5">
    <name type="scientific">Corynebacterium appendicis CIP 107643</name>
    <dbReference type="NCBI Taxonomy" id="1161099"/>
    <lineage>
        <taxon>Bacteria</taxon>
        <taxon>Bacillati</taxon>
        <taxon>Actinomycetota</taxon>
        <taxon>Actinomycetes</taxon>
        <taxon>Mycobacteriales</taxon>
        <taxon>Corynebacteriaceae</taxon>
        <taxon>Corynebacterium</taxon>
    </lineage>
</organism>